<feature type="binding site" evidence="11">
    <location>
        <position position="54"/>
    </location>
    <ligand>
        <name>[4Fe-4S] cluster</name>
        <dbReference type="ChEBI" id="CHEBI:49883"/>
    </ligand>
</feature>
<comment type="PTM">
    <text evidence="11">The Fe-S cluster can be nitrosylated by nitric oxide (NO).</text>
</comment>
<keyword evidence="14" id="KW-1185">Reference proteome</keyword>
<reference evidence="13 14" key="1">
    <citation type="submission" date="2023-07" db="EMBL/GenBank/DDBJ databases">
        <authorList>
            <person name="Girao M."/>
            <person name="Carvalho M.F."/>
        </authorList>
    </citation>
    <scope>NUCLEOTIDE SEQUENCE [LARGE SCALE GENOMIC DNA]</scope>
    <source>
        <strain evidence="13 14">YIM65754</strain>
    </source>
</reference>
<protein>
    <recommendedName>
        <fullName evidence="11">Transcriptional regulator WhiB</fullName>
    </recommendedName>
</protein>
<accession>A0ABU7L5X3</accession>
<dbReference type="InterPro" id="IPR034768">
    <property type="entry name" value="4FE4S_WBL"/>
</dbReference>
<dbReference type="InterPro" id="IPR003482">
    <property type="entry name" value="Whib"/>
</dbReference>
<keyword evidence="11" id="KW-0963">Cytoplasm</keyword>
<organism evidence="13 14">
    <name type="scientific">Rhodococcus artemisiae</name>
    <dbReference type="NCBI Taxonomy" id="714159"/>
    <lineage>
        <taxon>Bacteria</taxon>
        <taxon>Bacillati</taxon>
        <taxon>Actinomycetota</taxon>
        <taxon>Actinomycetes</taxon>
        <taxon>Mycobacteriales</taxon>
        <taxon>Nocardiaceae</taxon>
        <taxon>Rhodococcus</taxon>
    </lineage>
</organism>
<evidence type="ECO:0000256" key="3">
    <source>
        <dbReference type="ARBA" id="ARBA00022485"/>
    </source>
</evidence>
<comment type="subcellular location">
    <subcellularLocation>
        <location evidence="1 11">Cytoplasm</location>
    </subcellularLocation>
</comment>
<keyword evidence="5 11" id="KW-0408">Iron</keyword>
<comment type="cofactor">
    <cofactor evidence="11">
        <name>[4Fe-4S] cluster</name>
        <dbReference type="ChEBI" id="CHEBI:49883"/>
    </cofactor>
    <text evidence="11">Binds 1 [4Fe-4S] cluster per subunit. Following nitrosylation of the [4Fe-4S] cluster binds 1 [4Fe-8(NO)] cluster per subunit.</text>
</comment>
<comment type="similarity">
    <text evidence="2 11">Belongs to the WhiB family.</text>
</comment>
<keyword evidence="6 11" id="KW-0411">Iron-sulfur</keyword>
<keyword evidence="3 11" id="KW-0004">4Fe-4S</keyword>
<proteinExistence type="inferred from homology"/>
<dbReference type="PROSITE" id="PS51674">
    <property type="entry name" value="4FE4S_WBL"/>
    <property type="match status" value="1"/>
</dbReference>
<evidence type="ECO:0000256" key="9">
    <source>
        <dbReference type="ARBA" id="ARBA00023157"/>
    </source>
</evidence>
<feature type="binding site" evidence="11">
    <location>
        <position position="51"/>
    </location>
    <ligand>
        <name>[4Fe-4S] cluster</name>
        <dbReference type="ChEBI" id="CHEBI:49883"/>
    </ligand>
</feature>
<dbReference type="EMBL" id="JAUTXY010000002">
    <property type="protein sequence ID" value="MEE2056950.1"/>
    <property type="molecule type" value="Genomic_DNA"/>
</dbReference>
<evidence type="ECO:0000256" key="8">
    <source>
        <dbReference type="ARBA" id="ARBA00023125"/>
    </source>
</evidence>
<feature type="domain" description="4Fe-4S Wbl-type" evidence="12">
    <location>
        <begin position="20"/>
        <end position="84"/>
    </location>
</feature>
<keyword evidence="4 11" id="KW-0479">Metal-binding</keyword>
<evidence type="ECO:0000313" key="14">
    <source>
        <dbReference type="Proteomes" id="UP001336020"/>
    </source>
</evidence>
<evidence type="ECO:0000256" key="4">
    <source>
        <dbReference type="ARBA" id="ARBA00022723"/>
    </source>
</evidence>
<dbReference type="Pfam" id="PF02467">
    <property type="entry name" value="Whib"/>
    <property type="match status" value="1"/>
</dbReference>
<gene>
    <name evidence="11" type="primary">whiB</name>
    <name evidence="13" type="ORF">Q7514_05340</name>
</gene>
<evidence type="ECO:0000256" key="11">
    <source>
        <dbReference type="HAMAP-Rule" id="MF_01479"/>
    </source>
</evidence>
<keyword evidence="8 11" id="KW-0238">DNA-binding</keyword>
<evidence type="ECO:0000256" key="2">
    <source>
        <dbReference type="ARBA" id="ARBA00006597"/>
    </source>
</evidence>
<comment type="PTM">
    <text evidence="11">Upon Fe-S cluster removal intramolecular disulfide bonds are formed.</text>
</comment>
<dbReference type="Proteomes" id="UP001336020">
    <property type="component" value="Unassembled WGS sequence"/>
</dbReference>
<keyword evidence="9 11" id="KW-1015">Disulfide bond</keyword>
<dbReference type="PANTHER" id="PTHR38839">
    <property type="entry name" value="TRANSCRIPTIONAL REGULATOR WHID-RELATED"/>
    <property type="match status" value="1"/>
</dbReference>
<keyword evidence="10 11" id="KW-0804">Transcription</keyword>
<feature type="binding site" evidence="11">
    <location>
        <position position="60"/>
    </location>
    <ligand>
        <name>[4Fe-4S] cluster</name>
        <dbReference type="ChEBI" id="CHEBI:49883"/>
    </ligand>
</feature>
<sequence length="97" mass="10783">MAGLHRAAGLDDREWMLAARCRGFDTSVFFPQKESGRGPVAGAENDAKKVCRTCPVISECRDHALRNAEQHGIWGGMNYSERRAADRARRLGRLTPV</sequence>
<evidence type="ECO:0000259" key="12">
    <source>
        <dbReference type="PROSITE" id="PS51674"/>
    </source>
</evidence>
<evidence type="ECO:0000256" key="5">
    <source>
        <dbReference type="ARBA" id="ARBA00023004"/>
    </source>
</evidence>
<evidence type="ECO:0000256" key="1">
    <source>
        <dbReference type="ARBA" id="ARBA00004496"/>
    </source>
</evidence>
<evidence type="ECO:0000256" key="10">
    <source>
        <dbReference type="ARBA" id="ARBA00023163"/>
    </source>
</evidence>
<evidence type="ECO:0000313" key="13">
    <source>
        <dbReference type="EMBL" id="MEE2056950.1"/>
    </source>
</evidence>
<dbReference type="RefSeq" id="WP_330132214.1">
    <property type="nucleotide sequence ID" value="NZ_JAUTXY010000002.1"/>
</dbReference>
<evidence type="ECO:0000256" key="6">
    <source>
        <dbReference type="ARBA" id="ARBA00023014"/>
    </source>
</evidence>
<name>A0ABU7L5X3_9NOCA</name>
<comment type="function">
    <text evidence="11">Acts as a transcriptional regulator. Probably redox-responsive. The apo- but not holo-form probably binds DNA.</text>
</comment>
<feature type="binding site" evidence="11">
    <location>
        <position position="21"/>
    </location>
    <ligand>
        <name>[4Fe-4S] cluster</name>
        <dbReference type="ChEBI" id="CHEBI:49883"/>
    </ligand>
</feature>
<dbReference type="HAMAP" id="MF_01479">
    <property type="entry name" value="WhiB"/>
    <property type="match status" value="1"/>
</dbReference>
<comment type="caution">
    <text evidence="13">The sequence shown here is derived from an EMBL/GenBank/DDBJ whole genome shotgun (WGS) entry which is preliminary data.</text>
</comment>
<evidence type="ECO:0000256" key="7">
    <source>
        <dbReference type="ARBA" id="ARBA00023015"/>
    </source>
</evidence>
<keyword evidence="7 11" id="KW-0805">Transcription regulation</keyword>